<sequence length="62" mass="6389">MNASVDKDTCIGCGLCPSICPEVFEMDDDGKAVAKTNPVPGGNEDDARDAESSCPVNAISLD</sequence>
<evidence type="ECO:0000256" key="7">
    <source>
        <dbReference type="SAM" id="MobiDB-lite"/>
    </source>
</evidence>
<keyword evidence="2 6" id="KW-0479">Metal-binding</keyword>
<dbReference type="EMBL" id="JACJLL010000014">
    <property type="protein sequence ID" value="MBM6818496.1"/>
    <property type="molecule type" value="Genomic_DNA"/>
</dbReference>
<protein>
    <recommendedName>
        <fullName evidence="6">Ferredoxin</fullName>
    </recommendedName>
</protein>
<reference evidence="9 10" key="1">
    <citation type="journal article" date="2021" name="Sci. Rep.">
        <title>The distribution of antibiotic resistance genes in chicken gut microbiota commensals.</title>
        <authorList>
            <person name="Juricova H."/>
            <person name="Matiasovicova J."/>
            <person name="Kubasova T."/>
            <person name="Cejkova D."/>
            <person name="Rychlik I."/>
        </authorList>
    </citation>
    <scope>NUCLEOTIDE SEQUENCE [LARGE SCALE GENOMIC DNA]</scope>
    <source>
        <strain evidence="9 10">An435</strain>
    </source>
</reference>
<name>A0ABS2FDW6_9CLOT</name>
<evidence type="ECO:0000313" key="9">
    <source>
        <dbReference type="EMBL" id="MBM6818496.1"/>
    </source>
</evidence>
<evidence type="ECO:0000256" key="1">
    <source>
        <dbReference type="ARBA" id="ARBA00022448"/>
    </source>
</evidence>
<dbReference type="PRINTS" id="PR00352">
    <property type="entry name" value="3FE4SFRDOXIN"/>
</dbReference>
<evidence type="ECO:0000256" key="4">
    <source>
        <dbReference type="ARBA" id="ARBA00023004"/>
    </source>
</evidence>
<keyword evidence="3 6" id="KW-0249">Electron transport</keyword>
<dbReference type="InterPro" id="IPR051269">
    <property type="entry name" value="Fe-S_cluster_ET"/>
</dbReference>
<dbReference type="PANTHER" id="PTHR36923">
    <property type="entry name" value="FERREDOXIN"/>
    <property type="match status" value="1"/>
</dbReference>
<feature type="region of interest" description="Disordered" evidence="7">
    <location>
        <begin position="31"/>
        <end position="62"/>
    </location>
</feature>
<dbReference type="InterPro" id="IPR001080">
    <property type="entry name" value="3Fe4S_ferredoxin"/>
</dbReference>
<dbReference type="RefSeq" id="WP_133014571.1">
    <property type="nucleotide sequence ID" value="NZ_JACJLL010000014.1"/>
</dbReference>
<evidence type="ECO:0000256" key="5">
    <source>
        <dbReference type="ARBA" id="ARBA00023014"/>
    </source>
</evidence>
<dbReference type="InterPro" id="IPR017896">
    <property type="entry name" value="4Fe4S_Fe-S-bd"/>
</dbReference>
<dbReference type="SUPFAM" id="SSF54862">
    <property type="entry name" value="4Fe-4S ferredoxins"/>
    <property type="match status" value="1"/>
</dbReference>
<accession>A0ABS2FDW6</accession>
<evidence type="ECO:0000256" key="6">
    <source>
        <dbReference type="RuleBase" id="RU368020"/>
    </source>
</evidence>
<evidence type="ECO:0000256" key="2">
    <source>
        <dbReference type="ARBA" id="ARBA00022723"/>
    </source>
</evidence>
<comment type="function">
    <text evidence="6">Ferredoxins are iron-sulfur proteins that transfer electrons in a wide variety of metabolic reactions.</text>
</comment>
<evidence type="ECO:0000256" key="3">
    <source>
        <dbReference type="ARBA" id="ARBA00022982"/>
    </source>
</evidence>
<dbReference type="Proteomes" id="UP000767334">
    <property type="component" value="Unassembled WGS sequence"/>
</dbReference>
<evidence type="ECO:0000259" key="8">
    <source>
        <dbReference type="PROSITE" id="PS51379"/>
    </source>
</evidence>
<comment type="caution">
    <text evidence="9">The sequence shown here is derived from an EMBL/GenBank/DDBJ whole genome shotgun (WGS) entry which is preliminary data.</text>
</comment>
<dbReference type="PROSITE" id="PS51379">
    <property type="entry name" value="4FE4S_FER_2"/>
    <property type="match status" value="1"/>
</dbReference>
<keyword evidence="5 6" id="KW-0411">Iron-sulfur</keyword>
<gene>
    <name evidence="9" type="ORF">H6A19_03930</name>
</gene>
<dbReference type="PANTHER" id="PTHR36923:SF3">
    <property type="entry name" value="FERREDOXIN"/>
    <property type="match status" value="1"/>
</dbReference>
<proteinExistence type="predicted"/>
<organism evidence="9 10">
    <name type="scientific">Clostridium saudiense</name>
    <dbReference type="NCBI Taxonomy" id="1414720"/>
    <lineage>
        <taxon>Bacteria</taxon>
        <taxon>Bacillati</taxon>
        <taxon>Bacillota</taxon>
        <taxon>Clostridia</taxon>
        <taxon>Eubacteriales</taxon>
        <taxon>Clostridiaceae</taxon>
        <taxon>Clostridium</taxon>
    </lineage>
</organism>
<keyword evidence="10" id="KW-1185">Reference proteome</keyword>
<keyword evidence="1 6" id="KW-0813">Transport</keyword>
<keyword evidence="4 6" id="KW-0408">Iron</keyword>
<dbReference type="Gene3D" id="3.30.70.20">
    <property type="match status" value="1"/>
</dbReference>
<dbReference type="Pfam" id="PF13370">
    <property type="entry name" value="Fer4_13"/>
    <property type="match status" value="1"/>
</dbReference>
<evidence type="ECO:0000313" key="10">
    <source>
        <dbReference type="Proteomes" id="UP000767334"/>
    </source>
</evidence>
<feature type="domain" description="4Fe-4S ferredoxin-type" evidence="8">
    <location>
        <begin position="1"/>
        <end position="29"/>
    </location>
</feature>